<evidence type="ECO:0000256" key="1">
    <source>
        <dbReference type="SAM" id="MobiDB-lite"/>
    </source>
</evidence>
<feature type="compositionally biased region" description="Basic and acidic residues" evidence="1">
    <location>
        <begin position="47"/>
        <end position="61"/>
    </location>
</feature>
<accession>A0A2T3Y173</accession>
<gene>
    <name evidence="2" type="ORF">C9I57_01495</name>
</gene>
<dbReference type="EMBL" id="PYUC01000001">
    <property type="protein sequence ID" value="PTB22488.1"/>
    <property type="molecule type" value="Genomic_DNA"/>
</dbReference>
<feature type="compositionally biased region" description="Basic and acidic residues" evidence="1">
    <location>
        <begin position="72"/>
        <end position="82"/>
    </location>
</feature>
<name>A0A2T3Y173_9BURK</name>
<feature type="compositionally biased region" description="Basic and acidic residues" evidence="1">
    <location>
        <begin position="1"/>
        <end position="30"/>
    </location>
</feature>
<organism evidence="2 3">
    <name type="scientific">Trinickia symbiotica</name>
    <dbReference type="NCBI Taxonomy" id="863227"/>
    <lineage>
        <taxon>Bacteria</taxon>
        <taxon>Pseudomonadati</taxon>
        <taxon>Pseudomonadota</taxon>
        <taxon>Betaproteobacteria</taxon>
        <taxon>Burkholderiales</taxon>
        <taxon>Burkholderiaceae</taxon>
        <taxon>Trinickia</taxon>
    </lineage>
</organism>
<feature type="region of interest" description="Disordered" evidence="1">
    <location>
        <begin position="1"/>
        <end position="82"/>
    </location>
</feature>
<dbReference type="RefSeq" id="WP_107148872.1">
    <property type="nucleotide sequence ID" value="NZ_PYUC01000001.1"/>
</dbReference>
<evidence type="ECO:0000313" key="3">
    <source>
        <dbReference type="Proteomes" id="UP000240638"/>
    </source>
</evidence>
<evidence type="ECO:0000313" key="2">
    <source>
        <dbReference type="EMBL" id="PTB22488.1"/>
    </source>
</evidence>
<comment type="caution">
    <text evidence="2">The sequence shown here is derived from an EMBL/GenBank/DDBJ whole genome shotgun (WGS) entry which is preliminary data.</text>
</comment>
<dbReference type="AlphaFoldDB" id="A0A2T3Y173"/>
<proteinExistence type="predicted"/>
<dbReference type="Proteomes" id="UP000240638">
    <property type="component" value="Unassembled WGS sequence"/>
</dbReference>
<protein>
    <submittedName>
        <fullName evidence="2">Uncharacterized protein</fullName>
    </submittedName>
</protein>
<reference evidence="2 3" key="1">
    <citation type="submission" date="2018-03" db="EMBL/GenBank/DDBJ databases">
        <title>Whole genome analyses suggest that Burkholderia sensu lato contains two further novel genera in the rhizoxinica-symbiotica group Mycetohabitans gen. nov., and Trinickia gen. nov.: implications for the evolution of diazotrophy and nodulation in the Burkholderiaceae.</title>
        <authorList>
            <person name="Estrada De Los Santos P."/>
            <person name="Palmer M."/>
            <person name="Chavez-Ramirez B."/>
            <person name="Steenkamp E.T."/>
            <person name="Hirsch A.M."/>
            <person name="Manyaka P."/>
            <person name="Maluk M."/>
            <person name="Lafos M."/>
            <person name="Crook M."/>
            <person name="Gross E."/>
            <person name="Simon M.F."/>
            <person name="Bueno Dos Reis Junior F."/>
            <person name="Poole P.S."/>
            <person name="Venter S.N."/>
            <person name="James E.K."/>
        </authorList>
    </citation>
    <scope>NUCLEOTIDE SEQUENCE [LARGE SCALE GENOMIC DNA]</scope>
    <source>
        <strain evidence="2 3">JPY-366</strain>
    </source>
</reference>
<sequence>MGDKDKEVRQAQHQRHTDEHDEERIDRGVEDTFPASDPTAVGGATRIEPEREANGEGKPSEDDGAPGSAPGKQRDDGSSSGQ</sequence>